<dbReference type="InterPro" id="IPR036388">
    <property type="entry name" value="WH-like_DNA-bd_sf"/>
</dbReference>
<dbReference type="GO" id="GO:1901135">
    <property type="term" value="P:carbohydrate derivative metabolic process"/>
    <property type="evidence" value="ECO:0007669"/>
    <property type="project" value="InterPro"/>
</dbReference>
<dbReference type="AlphaFoldDB" id="A0A150HIG1"/>
<dbReference type="PANTHER" id="PTHR30514:SF1">
    <property type="entry name" value="HTH-TYPE TRANSCRIPTIONAL REGULATOR HEXR-RELATED"/>
    <property type="match status" value="1"/>
</dbReference>
<dbReference type="PATRIC" id="fig|36807.3.peg.340"/>
<evidence type="ECO:0000313" key="6">
    <source>
        <dbReference type="EMBL" id="KXZ61704.1"/>
    </source>
</evidence>
<dbReference type="GO" id="GO:0003700">
    <property type="term" value="F:DNA-binding transcription factor activity"/>
    <property type="evidence" value="ECO:0007669"/>
    <property type="project" value="InterPro"/>
</dbReference>
<evidence type="ECO:0000259" key="5">
    <source>
        <dbReference type="PROSITE" id="PS51464"/>
    </source>
</evidence>
<evidence type="ECO:0000259" key="4">
    <source>
        <dbReference type="PROSITE" id="PS51071"/>
    </source>
</evidence>
<dbReference type="InterPro" id="IPR000281">
    <property type="entry name" value="HTH_RpiR"/>
</dbReference>
<dbReference type="Pfam" id="PF01418">
    <property type="entry name" value="HTH_6"/>
    <property type="match status" value="1"/>
</dbReference>
<keyword evidence="1" id="KW-0805">Transcription regulation</keyword>
<dbReference type="Proteomes" id="UP000075357">
    <property type="component" value="Unassembled WGS sequence"/>
</dbReference>
<keyword evidence="2" id="KW-0238">DNA-binding</keyword>
<dbReference type="InterPro" id="IPR035472">
    <property type="entry name" value="RpiR-like_SIS"/>
</dbReference>
<dbReference type="RefSeq" id="WP_061681335.1">
    <property type="nucleotide sequence ID" value="NZ_LRAD01000012.1"/>
</dbReference>
<dbReference type="Gene3D" id="3.40.50.10490">
    <property type="entry name" value="Glucose-6-phosphate isomerase like protein, domain 1"/>
    <property type="match status" value="1"/>
</dbReference>
<dbReference type="SUPFAM" id="SSF46689">
    <property type="entry name" value="Homeodomain-like"/>
    <property type="match status" value="1"/>
</dbReference>
<keyword evidence="3" id="KW-0804">Transcription</keyword>
<evidence type="ECO:0000256" key="3">
    <source>
        <dbReference type="ARBA" id="ARBA00023163"/>
    </source>
</evidence>
<evidence type="ECO:0000256" key="1">
    <source>
        <dbReference type="ARBA" id="ARBA00023015"/>
    </source>
</evidence>
<dbReference type="EMBL" id="LRAD01000012">
    <property type="protein sequence ID" value="KXZ61704.1"/>
    <property type="molecule type" value="Genomic_DNA"/>
</dbReference>
<gene>
    <name evidence="6" type="primary">ybbH</name>
    <name evidence="6" type="ORF">Mlaev_00326</name>
</gene>
<dbReference type="PANTHER" id="PTHR30514">
    <property type="entry name" value="GLUCOKINASE"/>
    <property type="match status" value="1"/>
</dbReference>
<keyword evidence="7" id="KW-1185">Reference proteome</keyword>
<evidence type="ECO:0000256" key="2">
    <source>
        <dbReference type="ARBA" id="ARBA00023125"/>
    </source>
</evidence>
<sequence>MDGDVIEAIRTAVPRLRPAESRVGTIVLRDPDAVVSATVAELADHAGVSQASVVRFSKALGFAGFPALRMQLAQELSRNAADLERSDIAEGQLNPSDSLSDMVSKVAFHEARTIEQTARLIDLAALEEVAGRIAAGARVIAVGVGASGLAASDLSQKLHRIGVNCLNAPDTHLQLVHAALAGTDAVVIAFSFSGGTRDVLHAVEVAARTGALTVAVTGDPDSALADACDLVLRTPAREATLRAAALASRMAQLAVVDFLFLRIGQLRFDDLGSVLDATRQAVTPQHLPRGDRS</sequence>
<dbReference type="STRING" id="36807.Mlaev_00326"/>
<comment type="caution">
    <text evidence="6">The sequence shown here is derived from an EMBL/GenBank/DDBJ whole genome shotgun (WGS) entry which is preliminary data.</text>
</comment>
<dbReference type="InterPro" id="IPR047640">
    <property type="entry name" value="RpiR-like"/>
</dbReference>
<dbReference type="Gene3D" id="1.10.10.10">
    <property type="entry name" value="Winged helix-like DNA-binding domain superfamily/Winged helix DNA-binding domain"/>
    <property type="match status" value="1"/>
</dbReference>
<evidence type="ECO:0000313" key="7">
    <source>
        <dbReference type="Proteomes" id="UP000075357"/>
    </source>
</evidence>
<dbReference type="InterPro" id="IPR046348">
    <property type="entry name" value="SIS_dom_sf"/>
</dbReference>
<name>A0A150HIG1_9MICO</name>
<organism evidence="6 7">
    <name type="scientific">Microbacterium laevaniformans</name>
    <dbReference type="NCBI Taxonomy" id="36807"/>
    <lineage>
        <taxon>Bacteria</taxon>
        <taxon>Bacillati</taxon>
        <taxon>Actinomycetota</taxon>
        <taxon>Actinomycetes</taxon>
        <taxon>Micrococcales</taxon>
        <taxon>Microbacteriaceae</taxon>
        <taxon>Microbacterium</taxon>
    </lineage>
</organism>
<dbReference type="InterPro" id="IPR001347">
    <property type="entry name" value="SIS_dom"/>
</dbReference>
<reference evidence="6 7" key="1">
    <citation type="submission" date="2016-01" db="EMBL/GenBank/DDBJ databases">
        <title>Draft genome sequences of Microbacterium laevaniformans LCDC 91-0039 and the type strain of Microbacterium hominis LCDC 84-209.</title>
        <authorList>
            <person name="Bernier A.-M."/>
            <person name="Bernard K."/>
        </authorList>
    </citation>
    <scope>NUCLEOTIDE SEQUENCE [LARGE SCALE GENOMIC DNA]</scope>
    <source>
        <strain evidence="6 7">LCDC 91-0039</strain>
    </source>
</reference>
<dbReference type="PROSITE" id="PS51071">
    <property type="entry name" value="HTH_RPIR"/>
    <property type="match status" value="1"/>
</dbReference>
<dbReference type="Pfam" id="PF01380">
    <property type="entry name" value="SIS"/>
    <property type="match status" value="1"/>
</dbReference>
<proteinExistence type="predicted"/>
<feature type="domain" description="SIS" evidence="5">
    <location>
        <begin position="129"/>
        <end position="269"/>
    </location>
</feature>
<dbReference type="CDD" id="cd05013">
    <property type="entry name" value="SIS_RpiR"/>
    <property type="match status" value="1"/>
</dbReference>
<dbReference type="GO" id="GO:0003677">
    <property type="term" value="F:DNA binding"/>
    <property type="evidence" value="ECO:0007669"/>
    <property type="project" value="UniProtKB-KW"/>
</dbReference>
<protein>
    <submittedName>
        <fullName evidence="6">Putative HTH-type transcriptional regulator YbbH</fullName>
    </submittedName>
</protein>
<dbReference type="GO" id="GO:0097367">
    <property type="term" value="F:carbohydrate derivative binding"/>
    <property type="evidence" value="ECO:0007669"/>
    <property type="project" value="InterPro"/>
</dbReference>
<dbReference type="PROSITE" id="PS51464">
    <property type="entry name" value="SIS"/>
    <property type="match status" value="1"/>
</dbReference>
<accession>A0A150HIG1</accession>
<dbReference type="InterPro" id="IPR009057">
    <property type="entry name" value="Homeodomain-like_sf"/>
</dbReference>
<feature type="domain" description="HTH rpiR-type" evidence="4">
    <location>
        <begin position="3"/>
        <end position="79"/>
    </location>
</feature>
<dbReference type="SUPFAM" id="SSF53697">
    <property type="entry name" value="SIS domain"/>
    <property type="match status" value="1"/>
</dbReference>